<evidence type="ECO:0000313" key="1">
    <source>
        <dbReference type="EMBL" id="CAK7335375.1"/>
    </source>
</evidence>
<dbReference type="AlphaFoldDB" id="A0AAV1RFX3"/>
<keyword evidence="2" id="KW-1185">Reference proteome</keyword>
<dbReference type="EMBL" id="CAWUPB010000994">
    <property type="protein sequence ID" value="CAK7335375.1"/>
    <property type="molecule type" value="Genomic_DNA"/>
</dbReference>
<comment type="caution">
    <text evidence="1">The sequence shown here is derived from an EMBL/GenBank/DDBJ whole genome shotgun (WGS) entry which is preliminary data.</text>
</comment>
<protein>
    <submittedName>
        <fullName evidence="1">Uncharacterized protein</fullName>
    </submittedName>
</protein>
<proteinExistence type="predicted"/>
<accession>A0AAV1RFX3</accession>
<reference evidence="1 2" key="1">
    <citation type="submission" date="2024-01" db="EMBL/GenBank/DDBJ databases">
        <authorList>
            <person name="Waweru B."/>
        </authorList>
    </citation>
    <scope>NUCLEOTIDE SEQUENCE [LARGE SCALE GENOMIC DNA]</scope>
</reference>
<organism evidence="1 2">
    <name type="scientific">Dovyalis caffra</name>
    <dbReference type="NCBI Taxonomy" id="77055"/>
    <lineage>
        <taxon>Eukaryota</taxon>
        <taxon>Viridiplantae</taxon>
        <taxon>Streptophyta</taxon>
        <taxon>Embryophyta</taxon>
        <taxon>Tracheophyta</taxon>
        <taxon>Spermatophyta</taxon>
        <taxon>Magnoliopsida</taxon>
        <taxon>eudicotyledons</taxon>
        <taxon>Gunneridae</taxon>
        <taxon>Pentapetalae</taxon>
        <taxon>rosids</taxon>
        <taxon>fabids</taxon>
        <taxon>Malpighiales</taxon>
        <taxon>Salicaceae</taxon>
        <taxon>Flacourtieae</taxon>
        <taxon>Dovyalis</taxon>
    </lineage>
</organism>
<gene>
    <name evidence="1" type="ORF">DCAF_LOCUS10367</name>
</gene>
<evidence type="ECO:0000313" key="2">
    <source>
        <dbReference type="Proteomes" id="UP001314170"/>
    </source>
</evidence>
<name>A0AAV1RFX3_9ROSI</name>
<feature type="non-terminal residue" evidence="1">
    <location>
        <position position="1"/>
    </location>
</feature>
<dbReference type="Proteomes" id="UP001314170">
    <property type="component" value="Unassembled WGS sequence"/>
</dbReference>
<sequence length="50" mass="5741">VSPSLCLDQLTCEGESHLGHGLIDNRMEKVPKHVIHLDFPFQREGERSKR</sequence>